<keyword evidence="2" id="KW-1185">Reference proteome</keyword>
<comment type="caution">
    <text evidence="1">The sequence shown here is derived from an EMBL/GenBank/DDBJ whole genome shotgun (WGS) entry which is preliminary data.</text>
</comment>
<evidence type="ECO:0008006" key="3">
    <source>
        <dbReference type="Google" id="ProtNLM"/>
    </source>
</evidence>
<gene>
    <name evidence="1" type="ORF">EHT87_03175</name>
</gene>
<dbReference type="OrthoDB" id="955705at2"/>
<evidence type="ECO:0000313" key="2">
    <source>
        <dbReference type="Proteomes" id="UP000274271"/>
    </source>
</evidence>
<accession>A0A3P1CVK1</accession>
<reference evidence="1 2" key="1">
    <citation type="submission" date="2018-11" db="EMBL/GenBank/DDBJ databases">
        <authorList>
            <person name="Zhou Z."/>
            <person name="Wang G."/>
        </authorList>
    </citation>
    <scope>NUCLEOTIDE SEQUENCE [LARGE SCALE GENOMIC DNA]</scope>
    <source>
        <strain evidence="1 2">KCTC42998</strain>
    </source>
</reference>
<sequence length="270" mass="30212">MKTFPRMALFPVGLIVLLDACTLEDHQPSQQNPNCQVLTMTVTNKSSFGPRLNKDELFEVDGQQVMIGKTNSYRYTFDEQGRLSESLFITYTGSTAYVRETLDYETDKITQKIYEFGSSVPSLETIIPLNAQGLLNEPGLVYNAEGYLVEDNRGLNPTKYTIDGNGNLILVENFLSPGGVLNYSQAYEYDLSKPNTPNPAPYRGKTSRNLPTKFVFKTYESNGDVKTATTSENNYLYDYAGHTIRSYNSGKVAGDETISYGVTDYDITCR</sequence>
<protein>
    <recommendedName>
        <fullName evidence="3">DUF4595 domain-containing protein</fullName>
    </recommendedName>
</protein>
<dbReference type="RefSeq" id="WP_124903773.1">
    <property type="nucleotide sequence ID" value="NZ_RQJP01000001.1"/>
</dbReference>
<dbReference type="AlphaFoldDB" id="A0A3P1CVK1"/>
<name>A0A3P1CVK1_9BACT</name>
<evidence type="ECO:0000313" key="1">
    <source>
        <dbReference type="EMBL" id="RRB17299.1"/>
    </source>
</evidence>
<dbReference type="EMBL" id="RQJP01000001">
    <property type="protein sequence ID" value="RRB17299.1"/>
    <property type="molecule type" value="Genomic_DNA"/>
</dbReference>
<proteinExistence type="predicted"/>
<organism evidence="1 2">
    <name type="scientific">Larkinella knui</name>
    <dbReference type="NCBI Taxonomy" id="2025310"/>
    <lineage>
        <taxon>Bacteria</taxon>
        <taxon>Pseudomonadati</taxon>
        <taxon>Bacteroidota</taxon>
        <taxon>Cytophagia</taxon>
        <taxon>Cytophagales</taxon>
        <taxon>Spirosomataceae</taxon>
        <taxon>Larkinella</taxon>
    </lineage>
</organism>
<dbReference type="Proteomes" id="UP000274271">
    <property type="component" value="Unassembled WGS sequence"/>
</dbReference>